<comment type="caution">
    <text evidence="3">The sequence shown here is derived from an EMBL/GenBank/DDBJ whole genome shotgun (WGS) entry which is preliminary data.</text>
</comment>
<evidence type="ECO:0000259" key="2">
    <source>
        <dbReference type="Pfam" id="PF24883"/>
    </source>
</evidence>
<keyword evidence="1" id="KW-0677">Repeat</keyword>
<feature type="non-terminal residue" evidence="3">
    <location>
        <position position="222"/>
    </location>
</feature>
<dbReference type="Pfam" id="PF24883">
    <property type="entry name" value="NPHP3_N"/>
    <property type="match status" value="1"/>
</dbReference>
<dbReference type="EMBL" id="MU151104">
    <property type="protein sequence ID" value="KAF9450474.1"/>
    <property type="molecule type" value="Genomic_DNA"/>
</dbReference>
<feature type="non-terminal residue" evidence="3">
    <location>
        <position position="1"/>
    </location>
</feature>
<evidence type="ECO:0000313" key="4">
    <source>
        <dbReference type="Proteomes" id="UP000807342"/>
    </source>
</evidence>
<dbReference type="SUPFAM" id="SSF52540">
    <property type="entry name" value="P-loop containing nucleoside triphosphate hydrolases"/>
    <property type="match status" value="1"/>
</dbReference>
<accession>A0A9P6C6M5</accession>
<name>A0A9P6C6M5_9AGAR</name>
<proteinExistence type="predicted"/>
<dbReference type="Gene3D" id="3.40.50.300">
    <property type="entry name" value="P-loop containing nucleotide triphosphate hydrolases"/>
    <property type="match status" value="1"/>
</dbReference>
<dbReference type="Proteomes" id="UP000807342">
    <property type="component" value="Unassembled WGS sequence"/>
</dbReference>
<evidence type="ECO:0000256" key="1">
    <source>
        <dbReference type="ARBA" id="ARBA00022737"/>
    </source>
</evidence>
<feature type="domain" description="Nephrocystin 3-like N-terminal" evidence="2">
    <location>
        <begin position="17"/>
        <end position="158"/>
    </location>
</feature>
<gene>
    <name evidence="3" type="ORF">P691DRAFT_641229</name>
</gene>
<sequence>RCHPGTQAILLRQVDDRLRDHEEWDLMWISGPADSGKTTVARTITQTCLDNGRLGTAIFITHPIEFGYARRVLPTVAYQLACKNAPYASEVGAALAANSNLVQDDVKAQYKHLINDPFATLRKRGDPWAQKPLVVVVDGLFEGADNDHCDAELRTFFQCICASTRGAVGDSPLIWVISGRVYLNLAATFTSHGSVDKCLKVGLALDNSDKNRVSEVSKYLSD</sequence>
<protein>
    <recommendedName>
        <fullName evidence="2">Nephrocystin 3-like N-terminal domain-containing protein</fullName>
    </recommendedName>
</protein>
<keyword evidence="4" id="KW-1185">Reference proteome</keyword>
<dbReference type="InterPro" id="IPR027417">
    <property type="entry name" value="P-loop_NTPase"/>
</dbReference>
<dbReference type="InterPro" id="IPR056884">
    <property type="entry name" value="NPHP3-like_N"/>
</dbReference>
<organism evidence="3 4">
    <name type="scientific">Macrolepiota fuliginosa MF-IS2</name>
    <dbReference type="NCBI Taxonomy" id="1400762"/>
    <lineage>
        <taxon>Eukaryota</taxon>
        <taxon>Fungi</taxon>
        <taxon>Dikarya</taxon>
        <taxon>Basidiomycota</taxon>
        <taxon>Agaricomycotina</taxon>
        <taxon>Agaricomycetes</taxon>
        <taxon>Agaricomycetidae</taxon>
        <taxon>Agaricales</taxon>
        <taxon>Agaricineae</taxon>
        <taxon>Agaricaceae</taxon>
        <taxon>Macrolepiota</taxon>
    </lineage>
</organism>
<reference evidence="3" key="1">
    <citation type="submission" date="2020-11" db="EMBL/GenBank/DDBJ databases">
        <authorList>
            <consortium name="DOE Joint Genome Institute"/>
            <person name="Ahrendt S."/>
            <person name="Riley R."/>
            <person name="Andreopoulos W."/>
            <person name="Labutti K."/>
            <person name="Pangilinan J."/>
            <person name="Ruiz-Duenas F.J."/>
            <person name="Barrasa J.M."/>
            <person name="Sanchez-Garcia M."/>
            <person name="Camarero S."/>
            <person name="Miyauchi S."/>
            <person name="Serrano A."/>
            <person name="Linde D."/>
            <person name="Babiker R."/>
            <person name="Drula E."/>
            <person name="Ayuso-Fernandez I."/>
            <person name="Pacheco R."/>
            <person name="Padilla G."/>
            <person name="Ferreira P."/>
            <person name="Barriuso J."/>
            <person name="Kellner H."/>
            <person name="Castanera R."/>
            <person name="Alfaro M."/>
            <person name="Ramirez L."/>
            <person name="Pisabarro A.G."/>
            <person name="Kuo A."/>
            <person name="Tritt A."/>
            <person name="Lipzen A."/>
            <person name="He G."/>
            <person name="Yan M."/>
            <person name="Ng V."/>
            <person name="Cullen D."/>
            <person name="Martin F."/>
            <person name="Rosso M.-N."/>
            <person name="Henrissat B."/>
            <person name="Hibbett D."/>
            <person name="Martinez A.T."/>
            <person name="Grigoriev I.V."/>
        </authorList>
    </citation>
    <scope>NUCLEOTIDE SEQUENCE</scope>
    <source>
        <strain evidence="3">MF-IS2</strain>
    </source>
</reference>
<dbReference type="AlphaFoldDB" id="A0A9P6C6M5"/>
<dbReference type="OrthoDB" id="2928561at2759"/>
<evidence type="ECO:0000313" key="3">
    <source>
        <dbReference type="EMBL" id="KAF9450474.1"/>
    </source>
</evidence>